<dbReference type="Proteomes" id="UP000185490">
    <property type="component" value="Chromosome"/>
</dbReference>
<accession>A0ABM6GCQ4</accession>
<proteinExistence type="predicted"/>
<dbReference type="RefSeq" id="WP_012056493.1">
    <property type="nucleotide sequence ID" value="NZ_CP007389.1"/>
</dbReference>
<gene>
    <name evidence="1" type="ORF">BW47_01405</name>
</gene>
<organism evidence="1 2">
    <name type="scientific">Thermosipho melanesiensis</name>
    <dbReference type="NCBI Taxonomy" id="46541"/>
    <lineage>
        <taxon>Bacteria</taxon>
        <taxon>Thermotogati</taxon>
        <taxon>Thermotogota</taxon>
        <taxon>Thermotogae</taxon>
        <taxon>Thermotogales</taxon>
        <taxon>Fervidobacteriaceae</taxon>
        <taxon>Thermosipho</taxon>
    </lineage>
</organism>
<evidence type="ECO:0000313" key="1">
    <source>
        <dbReference type="EMBL" id="APT73329.1"/>
    </source>
</evidence>
<evidence type="ECO:0000313" key="2">
    <source>
        <dbReference type="Proteomes" id="UP000185490"/>
    </source>
</evidence>
<dbReference type="EMBL" id="CP007389">
    <property type="protein sequence ID" value="APT73329.1"/>
    <property type="molecule type" value="Genomic_DNA"/>
</dbReference>
<sequence>MVKGEKIYSYVKFEHELESEYREKIALCKRKSDVLETLFETVKKLLSKINDEFKHLTRDDTKLNNEKIEFSEKWNEKIKELYKNSDLEAIINRLTEVATHRIKKLENDENVDYFNIKTK</sequence>
<name>A0ABM6GCQ4_9BACT</name>
<keyword evidence="2" id="KW-1185">Reference proteome</keyword>
<reference evidence="1 2" key="1">
    <citation type="submission" date="2014-02" db="EMBL/GenBank/DDBJ databases">
        <title>Diversity of Thermotogales isolates from hydrothermal vents.</title>
        <authorList>
            <person name="Haverkamp T.H.A."/>
            <person name="Lossouarn J."/>
            <person name="Geslin C."/>
            <person name="Nesbo C.L."/>
        </authorList>
    </citation>
    <scope>NUCLEOTIDE SEQUENCE [LARGE SCALE GENOMIC DNA]</scope>
    <source>
        <strain evidence="1 2">431</strain>
    </source>
</reference>
<protein>
    <submittedName>
        <fullName evidence="1">Uncharacterized protein</fullName>
    </submittedName>
</protein>